<feature type="signal peptide" evidence="1">
    <location>
        <begin position="1"/>
        <end position="27"/>
    </location>
</feature>
<accession>A0A1C5IP90</accession>
<keyword evidence="1" id="KW-0732">Signal</keyword>
<evidence type="ECO:0008006" key="4">
    <source>
        <dbReference type="Google" id="ProtNLM"/>
    </source>
</evidence>
<evidence type="ECO:0000313" key="2">
    <source>
        <dbReference type="EMBL" id="SCG59829.1"/>
    </source>
</evidence>
<organism evidence="2 3">
    <name type="scientific">Micromonospora coxensis</name>
    <dbReference type="NCBI Taxonomy" id="356852"/>
    <lineage>
        <taxon>Bacteria</taxon>
        <taxon>Bacillati</taxon>
        <taxon>Actinomycetota</taxon>
        <taxon>Actinomycetes</taxon>
        <taxon>Micromonosporales</taxon>
        <taxon>Micromonosporaceae</taxon>
        <taxon>Micromonospora</taxon>
    </lineage>
</organism>
<reference evidence="3" key="1">
    <citation type="submission" date="2016-06" db="EMBL/GenBank/DDBJ databases">
        <authorList>
            <person name="Varghese N."/>
            <person name="Submissions Spin"/>
        </authorList>
    </citation>
    <scope>NUCLEOTIDE SEQUENCE [LARGE SCALE GENOMIC DNA]</scope>
    <source>
        <strain evidence="3">DSM 45161</strain>
    </source>
</reference>
<gene>
    <name evidence="2" type="ORF">GA0070614_3114</name>
</gene>
<dbReference type="AlphaFoldDB" id="A0A1C5IP90"/>
<evidence type="ECO:0000313" key="3">
    <source>
        <dbReference type="Proteomes" id="UP000198215"/>
    </source>
</evidence>
<proteinExistence type="predicted"/>
<sequence length="454" mass="47011">MRKFRTLLGATLAGACALAVVPGTASAAPAVTPQAMAELADTTGAYYPVSPARLMDTRSGLGAPKAKIGPGGKVDLQVTGRGGVPTSGVGAVVLNVTIAGPTADSFVTAYPAGEARPDASSVNFAKGWLGSNNVTVKIGSGGKVSVYNRNGYTDVVVDVVGFYAKDNTMVNRNGGQYEWYPPSRVFDTRTEPEGKPAAGTTLEYALEFEDAGQHAHIKSFVLNLTAVAPASSGFLTAWSGAGSRPVSSTVNYGAGVNVPNLAFVQTTPCLATDGWCTPGAPKFKIYTHAAAHVLVDFVGVVDDGYSEYGLRFKPMSPTRIVDSRTNLGISGALGAGAIRSVTPPGGMLTETTEVLAMNLTAVKPTNNTVLTVWQDDPEYPKPSTSNLNPYANQVVSNAVPAVIYPYDAFNVHNHSGSTHVVADVVGTFYALNPPAASALAAKPTKAQVTGSSHR</sequence>
<evidence type="ECO:0000256" key="1">
    <source>
        <dbReference type="SAM" id="SignalP"/>
    </source>
</evidence>
<dbReference type="Proteomes" id="UP000198215">
    <property type="component" value="Chromosome I"/>
</dbReference>
<dbReference type="PROSITE" id="PS51257">
    <property type="entry name" value="PROKAR_LIPOPROTEIN"/>
    <property type="match status" value="1"/>
</dbReference>
<dbReference type="EMBL" id="LT607753">
    <property type="protein sequence ID" value="SCG59829.1"/>
    <property type="molecule type" value="Genomic_DNA"/>
</dbReference>
<name>A0A1C5IP90_9ACTN</name>
<feature type="chain" id="PRO_5008718911" description="Beta-1,3-glucanase" evidence="1">
    <location>
        <begin position="28"/>
        <end position="454"/>
    </location>
</feature>
<protein>
    <recommendedName>
        <fullName evidence="4">Beta-1,3-glucanase</fullName>
    </recommendedName>
</protein>
<keyword evidence="3" id="KW-1185">Reference proteome</keyword>